<proteinExistence type="predicted"/>
<dbReference type="AlphaFoldDB" id="W4LIX0"/>
<evidence type="ECO:0000313" key="1">
    <source>
        <dbReference type="EMBL" id="ETW97922.1"/>
    </source>
</evidence>
<organism evidence="1 2">
    <name type="scientific">Entotheonella factor</name>
    <dbReference type="NCBI Taxonomy" id="1429438"/>
    <lineage>
        <taxon>Bacteria</taxon>
        <taxon>Pseudomonadati</taxon>
        <taxon>Nitrospinota/Tectimicrobiota group</taxon>
        <taxon>Candidatus Tectimicrobiota</taxon>
        <taxon>Candidatus Entotheonellia</taxon>
        <taxon>Candidatus Entotheonellales</taxon>
        <taxon>Candidatus Entotheonellaceae</taxon>
        <taxon>Candidatus Entotheonella</taxon>
    </lineage>
</organism>
<keyword evidence="2" id="KW-1185">Reference proteome</keyword>
<dbReference type="HOGENOM" id="CLU_2768133_0_0_7"/>
<accession>W4LIX0</accession>
<evidence type="ECO:0000313" key="2">
    <source>
        <dbReference type="Proteomes" id="UP000019141"/>
    </source>
</evidence>
<reference evidence="1 2" key="1">
    <citation type="journal article" date="2014" name="Nature">
        <title>An environmental bacterial taxon with a large and distinct metabolic repertoire.</title>
        <authorList>
            <person name="Wilson M.C."/>
            <person name="Mori T."/>
            <person name="Ruckert C."/>
            <person name="Uria A.R."/>
            <person name="Helf M.J."/>
            <person name="Takada K."/>
            <person name="Gernert C."/>
            <person name="Steffens U.A."/>
            <person name="Heycke N."/>
            <person name="Schmitt S."/>
            <person name="Rinke C."/>
            <person name="Helfrich E.J."/>
            <person name="Brachmann A.O."/>
            <person name="Gurgui C."/>
            <person name="Wakimoto T."/>
            <person name="Kracht M."/>
            <person name="Crusemann M."/>
            <person name="Hentschel U."/>
            <person name="Abe I."/>
            <person name="Matsunaga S."/>
            <person name="Kalinowski J."/>
            <person name="Takeyama H."/>
            <person name="Piel J."/>
        </authorList>
    </citation>
    <scope>NUCLEOTIDE SEQUENCE [LARGE SCALE GENOMIC DNA]</scope>
    <source>
        <strain evidence="2">TSY1</strain>
    </source>
</reference>
<name>W4LIX0_ENTF1</name>
<protein>
    <submittedName>
        <fullName evidence="1">Uncharacterized protein</fullName>
    </submittedName>
</protein>
<gene>
    <name evidence="1" type="ORF">ETSY1_20820</name>
</gene>
<sequence length="69" mass="7903">MTRPATMSRPVATKMKWFVQSKKENGYAEVDNRRSITYLRENLKTKSQYMPGWPAVVAIDTSPETAKIP</sequence>
<dbReference type="Proteomes" id="UP000019141">
    <property type="component" value="Unassembled WGS sequence"/>
</dbReference>
<comment type="caution">
    <text evidence="1">The sequence shown here is derived from an EMBL/GenBank/DDBJ whole genome shotgun (WGS) entry which is preliminary data.</text>
</comment>
<dbReference type="EMBL" id="AZHW01000604">
    <property type="protein sequence ID" value="ETW97922.1"/>
    <property type="molecule type" value="Genomic_DNA"/>
</dbReference>